<protein>
    <submittedName>
        <fullName evidence="2">DUF1800 domain-containing protein</fullName>
    </submittedName>
</protein>
<dbReference type="Proteomes" id="UP001168537">
    <property type="component" value="Unassembled WGS sequence"/>
</dbReference>
<dbReference type="EMBL" id="JAUHJR010000001">
    <property type="protein sequence ID" value="MDN4160015.1"/>
    <property type="molecule type" value="Genomic_DNA"/>
</dbReference>
<reference evidence="2" key="1">
    <citation type="submission" date="2023-06" db="EMBL/GenBank/DDBJ databases">
        <title>Draft genome sequence of Nocardioides sp. SOB72.</title>
        <authorList>
            <person name="Zhang G."/>
        </authorList>
    </citation>
    <scope>NUCLEOTIDE SEQUENCE</scope>
    <source>
        <strain evidence="2">SOB72</strain>
    </source>
</reference>
<organism evidence="2 3">
    <name type="scientific">Nocardioides abyssi</name>
    <dbReference type="NCBI Taxonomy" id="3058370"/>
    <lineage>
        <taxon>Bacteria</taxon>
        <taxon>Bacillati</taxon>
        <taxon>Actinomycetota</taxon>
        <taxon>Actinomycetes</taxon>
        <taxon>Propionibacteriales</taxon>
        <taxon>Nocardioidaceae</taxon>
        <taxon>Nocardioides</taxon>
    </lineage>
</organism>
<dbReference type="PROSITE" id="PS51318">
    <property type="entry name" value="TAT"/>
    <property type="match status" value="1"/>
</dbReference>
<evidence type="ECO:0000313" key="3">
    <source>
        <dbReference type="Proteomes" id="UP001168537"/>
    </source>
</evidence>
<sequence length="527" mass="57464">MTTPAPRWTRRAAVTGSAAAAGTAVATLATAAPASAAPATAAARRYKPARYTRTRVLAAGDRHVAARFSYGLTPALEAEVTAAGGGRAWFGRQLDTAYDGAADGVADWWPDLHLSPTQLLALHTSGRRAGWRVMQDYGRRHLARRILSPRPVLEKVAEFFENHLHVPADGNLHCMYRVQYGEVIRKHALGRFDDMLVAATTHPAMLVYLDGATSTKKAPNENLGRELLELHTVGVGAFTEDDVKSSARILTGWRVDVGRTWAHGYLPADHWTGPVQVLGFRDANASSDGKALCERYLRYLAHHPATARHLARELVVKFVRDDAPQGLVDRLAKVYLDHDTAIRPVLEALVASPEFAASADAKLRDPGEDVVVSHRVLGTTIARPLVRDDTSMANLLAPAAALVGQAPFTWPAPNGQPHTNAFWGSPARAMASFYVHWTLAGAGGTGVTYRPMSAWLPQTSITFDLWVDHLSRVLHHRPSTAELLQACCEATGVAPTERVTRTHRLMQRAQGQRLLAVFLDHPAHFHH</sequence>
<evidence type="ECO:0000256" key="1">
    <source>
        <dbReference type="SAM" id="SignalP"/>
    </source>
</evidence>
<keyword evidence="1" id="KW-0732">Signal</keyword>
<keyword evidence="3" id="KW-1185">Reference proteome</keyword>
<feature type="signal peptide" evidence="1">
    <location>
        <begin position="1"/>
        <end position="36"/>
    </location>
</feature>
<dbReference type="RefSeq" id="WP_300958887.1">
    <property type="nucleotide sequence ID" value="NZ_JAUHJR010000001.1"/>
</dbReference>
<accession>A0ABT8EPF8</accession>
<dbReference type="Pfam" id="PF08811">
    <property type="entry name" value="DUF1800"/>
    <property type="match status" value="1"/>
</dbReference>
<dbReference type="InterPro" id="IPR014917">
    <property type="entry name" value="DUF1800"/>
</dbReference>
<evidence type="ECO:0000313" key="2">
    <source>
        <dbReference type="EMBL" id="MDN4160015.1"/>
    </source>
</evidence>
<dbReference type="InterPro" id="IPR006311">
    <property type="entry name" value="TAT_signal"/>
</dbReference>
<comment type="caution">
    <text evidence="2">The sequence shown here is derived from an EMBL/GenBank/DDBJ whole genome shotgun (WGS) entry which is preliminary data.</text>
</comment>
<feature type="chain" id="PRO_5045133712" evidence="1">
    <location>
        <begin position="37"/>
        <end position="527"/>
    </location>
</feature>
<name>A0ABT8EPF8_9ACTN</name>
<gene>
    <name evidence="2" type="ORF">QWY29_01510</name>
</gene>
<proteinExistence type="predicted"/>